<dbReference type="InterPro" id="IPR023213">
    <property type="entry name" value="CAT-like_dom_sf"/>
</dbReference>
<evidence type="ECO:0000256" key="1">
    <source>
        <dbReference type="ARBA" id="ARBA00022679"/>
    </source>
</evidence>
<evidence type="ECO:0000313" key="2">
    <source>
        <dbReference type="EMBL" id="KAF8724300.1"/>
    </source>
</evidence>
<name>A0A835KCY2_9POAL</name>
<dbReference type="EMBL" id="JACEFO010001663">
    <property type="protein sequence ID" value="KAF8724300.1"/>
    <property type="molecule type" value="Genomic_DNA"/>
</dbReference>
<dbReference type="GO" id="GO:0016747">
    <property type="term" value="F:acyltransferase activity, transferring groups other than amino-acyl groups"/>
    <property type="evidence" value="ECO:0007669"/>
    <property type="project" value="UniProtKB-ARBA"/>
</dbReference>
<gene>
    <name evidence="2" type="ORF">HU200_021329</name>
</gene>
<dbReference type="OrthoDB" id="595207at2759"/>
<keyword evidence="3" id="KW-1185">Reference proteome</keyword>
<evidence type="ECO:0000313" key="3">
    <source>
        <dbReference type="Proteomes" id="UP000636709"/>
    </source>
</evidence>
<dbReference type="Pfam" id="PF02458">
    <property type="entry name" value="Transferase"/>
    <property type="match status" value="1"/>
</dbReference>
<dbReference type="PANTHER" id="PTHR31896:SF43">
    <property type="entry name" value="PROTEIN ENHANCED PSEUDOMONAS SUSCEPTIBILITY 1"/>
    <property type="match status" value="1"/>
</dbReference>
<dbReference type="Gene3D" id="3.30.559.10">
    <property type="entry name" value="Chloramphenicol acetyltransferase-like domain"/>
    <property type="match status" value="2"/>
</dbReference>
<sequence>MKETINGEAKTKHAEEEERLSGRRHLVLDYWIELLVTASPCRLTASPTGRQEKKDGLLFRSMLYMAIAAVLATAYSDSHPHHGSIVNGCSNGTGHRRVQIISRRVVVPDPLPALTSSAPETIHLTPWDLRMLSLDYIQKGVLLPKPNHHHHHAAAPLVVIDHLASALARALTRFHPFAGRLVAIDERDGDGKIPTISVALRCTGEGAELVHAAAPGVTAADIAGALYIPRDVVASMFPLNGLASADAAVSEDGGSRRAPLLAAQVTELADAVFVAVSLNHAVGDGTTFWHFFNTWSDLSRQSSGGAHGDDEHHHHHPPLPVLERWFHDTCPVPVRLPFARLELAVRRCDRRTPLHECFFHFSAESVRKLKARANAEAHSSSDVTVVISSLQALLAHLWRAVCRARRLEPSQETAYVLLIGCRGRVKGVPAAGYVGNAVVPCKVWSTAGEVTAGLGTAARLLNRAVASLVDDQKAMVRSSVERWAREPRLAYNADMLTVAAVGTGSSPRFDVYGNDFGWGKPFAVRSGPGNKMDGKTSVFEGRGGGGAMALEVCLAPDTLERLAADGEFMDAVTVP</sequence>
<comment type="caution">
    <text evidence="2">The sequence shown here is derived from an EMBL/GenBank/DDBJ whole genome shotgun (WGS) entry which is preliminary data.</text>
</comment>
<dbReference type="PANTHER" id="PTHR31896">
    <property type="entry name" value="FAMILY REGULATORY PROTEIN, PUTATIVE (AFU_ORTHOLOGUE AFUA_3G14730)-RELATED"/>
    <property type="match status" value="1"/>
</dbReference>
<keyword evidence="1" id="KW-0808">Transferase</keyword>
<reference evidence="2" key="1">
    <citation type="submission" date="2020-07" db="EMBL/GenBank/DDBJ databases">
        <title>Genome sequence and genetic diversity analysis of an under-domesticated orphan crop, white fonio (Digitaria exilis).</title>
        <authorList>
            <person name="Bennetzen J.L."/>
            <person name="Chen S."/>
            <person name="Ma X."/>
            <person name="Wang X."/>
            <person name="Yssel A.E.J."/>
            <person name="Chaluvadi S.R."/>
            <person name="Johnson M."/>
            <person name="Gangashetty P."/>
            <person name="Hamidou F."/>
            <person name="Sanogo M.D."/>
            <person name="Zwaenepoel A."/>
            <person name="Wallace J."/>
            <person name="Van De Peer Y."/>
            <person name="Van Deynze A."/>
        </authorList>
    </citation>
    <scope>NUCLEOTIDE SEQUENCE</scope>
    <source>
        <tissue evidence="2">Leaves</tissue>
    </source>
</reference>
<dbReference type="Proteomes" id="UP000636709">
    <property type="component" value="Unassembled WGS sequence"/>
</dbReference>
<evidence type="ECO:0008006" key="4">
    <source>
        <dbReference type="Google" id="ProtNLM"/>
    </source>
</evidence>
<dbReference type="InterPro" id="IPR051283">
    <property type="entry name" value="Sec_Metabolite_Acyltrans"/>
</dbReference>
<protein>
    <recommendedName>
        <fullName evidence="4">Acetyltransferase</fullName>
    </recommendedName>
</protein>
<dbReference type="AlphaFoldDB" id="A0A835KCY2"/>
<accession>A0A835KCY2</accession>
<proteinExistence type="predicted"/>
<organism evidence="2 3">
    <name type="scientific">Digitaria exilis</name>
    <dbReference type="NCBI Taxonomy" id="1010633"/>
    <lineage>
        <taxon>Eukaryota</taxon>
        <taxon>Viridiplantae</taxon>
        <taxon>Streptophyta</taxon>
        <taxon>Embryophyta</taxon>
        <taxon>Tracheophyta</taxon>
        <taxon>Spermatophyta</taxon>
        <taxon>Magnoliopsida</taxon>
        <taxon>Liliopsida</taxon>
        <taxon>Poales</taxon>
        <taxon>Poaceae</taxon>
        <taxon>PACMAD clade</taxon>
        <taxon>Panicoideae</taxon>
        <taxon>Panicodae</taxon>
        <taxon>Paniceae</taxon>
        <taxon>Anthephorinae</taxon>
        <taxon>Digitaria</taxon>
    </lineage>
</organism>